<dbReference type="Proteomes" id="UP000616595">
    <property type="component" value="Unassembled WGS sequence"/>
</dbReference>
<comment type="caution">
    <text evidence="9">The sequence shown here is derived from an EMBL/GenBank/DDBJ whole genome shotgun (WGS) entry which is preliminary data.</text>
</comment>
<keyword evidence="2" id="KW-0813">Transport</keyword>
<protein>
    <submittedName>
        <fullName evidence="9">MFS transporter</fullName>
    </submittedName>
</protein>
<evidence type="ECO:0000256" key="5">
    <source>
        <dbReference type="ARBA" id="ARBA00022989"/>
    </source>
</evidence>
<reference evidence="9" key="2">
    <citation type="submission" date="2020-10" db="EMBL/GenBank/DDBJ databases">
        <title>Comparative genomics of the Acetobacterium genus.</title>
        <authorList>
            <person name="Marshall C."/>
            <person name="May H."/>
            <person name="Norman S."/>
        </authorList>
    </citation>
    <scope>NUCLEOTIDE SEQUENCE</scope>
    <source>
        <strain evidence="9">DER-2019</strain>
    </source>
</reference>
<sequence>MTALNNDPPINRNNSHSLRQIILFLTSQTISLFGSSIVAYAIIWYVTLTTASGFMMTISTLCSFLPQILVSLFAGVWADRYHRKYLIILADALISLATLVLAILFFMGYQELWLLFLVSGIRSFGAGIQAPAVNALIPQLVPENKLMKINGINGSIQSLTFIVAPAISGGLLTVFPLEYTFLIDIITAMIAVGILFFIPIPIHSKALEKRVASVLSDLKEGLNFIHHDRFIKTLFIYYALIMFFITPAAFLTPLLITRLYGGEIWRLTLNEVFFSGGTMFGGIIITIWGGYNRRIKTISVGSFVFGLAIAAMGLAPNFILYLLFIFASGLAIPFFSVPTTVLLQEQVDADIQGRIFSILQLIGTTALPLGMLIFGPMADYIPIEFLLIITGILTTLCGFSIIKNKSLATEKNR</sequence>
<evidence type="ECO:0000256" key="6">
    <source>
        <dbReference type="ARBA" id="ARBA00023136"/>
    </source>
</evidence>
<reference evidence="9" key="1">
    <citation type="submission" date="2019-10" db="EMBL/GenBank/DDBJ databases">
        <authorList>
            <person name="Ross D.E."/>
            <person name="Gulliver D."/>
        </authorList>
    </citation>
    <scope>NUCLEOTIDE SEQUENCE</scope>
    <source>
        <strain evidence="9">DER-2019</strain>
    </source>
</reference>
<organism evidence="9 10">
    <name type="scientific">Acetobacterium paludosum</name>
    <dbReference type="NCBI Taxonomy" id="52693"/>
    <lineage>
        <taxon>Bacteria</taxon>
        <taxon>Bacillati</taxon>
        <taxon>Bacillota</taxon>
        <taxon>Clostridia</taxon>
        <taxon>Eubacteriales</taxon>
        <taxon>Eubacteriaceae</taxon>
        <taxon>Acetobacterium</taxon>
    </lineage>
</organism>
<feature type="transmembrane region" description="Helical" evidence="7">
    <location>
        <begin position="85"/>
        <end position="107"/>
    </location>
</feature>
<keyword evidence="10" id="KW-1185">Reference proteome</keyword>
<feature type="transmembrane region" description="Helical" evidence="7">
    <location>
        <begin position="272"/>
        <end position="291"/>
    </location>
</feature>
<dbReference type="PROSITE" id="PS50850">
    <property type="entry name" value="MFS"/>
    <property type="match status" value="2"/>
</dbReference>
<evidence type="ECO:0000313" key="10">
    <source>
        <dbReference type="Proteomes" id="UP000616595"/>
    </source>
</evidence>
<feature type="transmembrane region" description="Helical" evidence="7">
    <location>
        <begin position="298"/>
        <end position="315"/>
    </location>
</feature>
<keyword evidence="6 7" id="KW-0472">Membrane</keyword>
<dbReference type="SUPFAM" id="SSF103473">
    <property type="entry name" value="MFS general substrate transporter"/>
    <property type="match status" value="1"/>
</dbReference>
<feature type="transmembrane region" description="Helical" evidence="7">
    <location>
        <begin position="158"/>
        <end position="175"/>
    </location>
</feature>
<evidence type="ECO:0000259" key="8">
    <source>
        <dbReference type="PROSITE" id="PS50850"/>
    </source>
</evidence>
<name>A0A923I3B0_9FIRM</name>
<accession>A0A923I3B0</accession>
<feature type="transmembrane region" description="Helical" evidence="7">
    <location>
        <begin position="53"/>
        <end position="78"/>
    </location>
</feature>
<keyword evidence="4 7" id="KW-0812">Transmembrane</keyword>
<evidence type="ECO:0000256" key="2">
    <source>
        <dbReference type="ARBA" id="ARBA00022448"/>
    </source>
</evidence>
<dbReference type="GO" id="GO:0022857">
    <property type="term" value="F:transmembrane transporter activity"/>
    <property type="evidence" value="ECO:0007669"/>
    <property type="project" value="InterPro"/>
</dbReference>
<feature type="transmembrane region" description="Helical" evidence="7">
    <location>
        <begin position="380"/>
        <end position="402"/>
    </location>
</feature>
<dbReference type="Pfam" id="PF07690">
    <property type="entry name" value="MFS_1"/>
    <property type="match status" value="1"/>
</dbReference>
<keyword evidence="3" id="KW-1003">Cell membrane</keyword>
<evidence type="ECO:0000256" key="3">
    <source>
        <dbReference type="ARBA" id="ARBA00022475"/>
    </source>
</evidence>
<comment type="subcellular location">
    <subcellularLocation>
        <location evidence="1">Cell membrane</location>
        <topology evidence="1">Multi-pass membrane protein</topology>
    </subcellularLocation>
</comment>
<feature type="transmembrane region" description="Helical" evidence="7">
    <location>
        <begin position="355"/>
        <end position="374"/>
    </location>
</feature>
<evidence type="ECO:0000256" key="1">
    <source>
        <dbReference type="ARBA" id="ARBA00004651"/>
    </source>
</evidence>
<evidence type="ECO:0000256" key="4">
    <source>
        <dbReference type="ARBA" id="ARBA00022692"/>
    </source>
</evidence>
<dbReference type="AlphaFoldDB" id="A0A923I3B0"/>
<keyword evidence="5 7" id="KW-1133">Transmembrane helix</keyword>
<feature type="transmembrane region" description="Helical" evidence="7">
    <location>
        <begin position="113"/>
        <end position="137"/>
    </location>
</feature>
<feature type="domain" description="Major facilitator superfamily (MFS) profile" evidence="8">
    <location>
        <begin position="225"/>
        <end position="413"/>
    </location>
</feature>
<feature type="transmembrane region" description="Helical" evidence="7">
    <location>
        <begin position="181"/>
        <end position="200"/>
    </location>
</feature>
<dbReference type="InterPro" id="IPR020846">
    <property type="entry name" value="MFS_dom"/>
</dbReference>
<feature type="transmembrane region" description="Helical" evidence="7">
    <location>
        <begin position="21"/>
        <end position="47"/>
    </location>
</feature>
<feature type="transmembrane region" description="Helical" evidence="7">
    <location>
        <begin position="321"/>
        <end position="343"/>
    </location>
</feature>
<proteinExistence type="predicted"/>
<dbReference type="GO" id="GO:0005886">
    <property type="term" value="C:plasma membrane"/>
    <property type="evidence" value="ECO:0007669"/>
    <property type="project" value="UniProtKB-SubCell"/>
</dbReference>
<feature type="domain" description="Major facilitator superfamily (MFS) profile" evidence="8">
    <location>
        <begin position="1"/>
        <end position="205"/>
    </location>
</feature>
<dbReference type="Gene3D" id="1.20.1250.20">
    <property type="entry name" value="MFS general substrate transporter like domains"/>
    <property type="match status" value="1"/>
</dbReference>
<dbReference type="OrthoDB" id="9775268at2"/>
<feature type="transmembrane region" description="Helical" evidence="7">
    <location>
        <begin position="235"/>
        <end position="260"/>
    </location>
</feature>
<dbReference type="PANTHER" id="PTHR43266">
    <property type="entry name" value="MACROLIDE-EFFLUX PROTEIN"/>
    <property type="match status" value="1"/>
</dbReference>
<gene>
    <name evidence="9" type="ORF">GH810_08250</name>
</gene>
<evidence type="ECO:0000313" key="9">
    <source>
        <dbReference type="EMBL" id="MBC3888300.1"/>
    </source>
</evidence>
<evidence type="ECO:0000256" key="7">
    <source>
        <dbReference type="SAM" id="Phobius"/>
    </source>
</evidence>
<dbReference type="InterPro" id="IPR036259">
    <property type="entry name" value="MFS_trans_sf"/>
</dbReference>
<dbReference type="EMBL" id="WJBD01000008">
    <property type="protein sequence ID" value="MBC3888300.1"/>
    <property type="molecule type" value="Genomic_DNA"/>
</dbReference>
<dbReference type="CDD" id="cd06173">
    <property type="entry name" value="MFS_MefA_like"/>
    <property type="match status" value="1"/>
</dbReference>
<dbReference type="PANTHER" id="PTHR43266:SF10">
    <property type="entry name" value="BACILYSIN EXPORTER BACE-RELATED"/>
    <property type="match status" value="1"/>
</dbReference>
<dbReference type="InterPro" id="IPR011701">
    <property type="entry name" value="MFS"/>
</dbReference>